<name>A0ABU0JU11_HATLI</name>
<dbReference type="EMBL" id="JAUSWN010000023">
    <property type="protein sequence ID" value="MDQ0480590.1"/>
    <property type="molecule type" value="Genomic_DNA"/>
</dbReference>
<dbReference type="NCBIfam" id="TIGR01877">
    <property type="entry name" value="cas_cas6"/>
    <property type="match status" value="1"/>
</dbReference>
<dbReference type="InterPro" id="IPR049435">
    <property type="entry name" value="Cas_Cas6_C"/>
</dbReference>
<dbReference type="Gene3D" id="3.30.70.1900">
    <property type="match status" value="1"/>
</dbReference>
<dbReference type="GO" id="GO:0016787">
    <property type="term" value="F:hydrolase activity"/>
    <property type="evidence" value="ECO:0007669"/>
    <property type="project" value="UniProtKB-KW"/>
</dbReference>
<protein>
    <submittedName>
        <fullName evidence="3">CRISPR-associated endoribonuclease Cas6</fullName>
        <ecNumber evidence="3">3.1.-.-</ecNumber>
    </submittedName>
</protein>
<comment type="caution">
    <text evidence="3">The sequence shown here is derived from an EMBL/GenBank/DDBJ whole genome shotgun (WGS) entry which is preliminary data.</text>
</comment>
<dbReference type="InterPro" id="IPR010156">
    <property type="entry name" value="CRISPR-assoc_prot_Cas6"/>
</dbReference>
<dbReference type="CDD" id="cd21140">
    <property type="entry name" value="Cas6_I-like"/>
    <property type="match status" value="1"/>
</dbReference>
<dbReference type="RefSeq" id="WP_307356648.1">
    <property type="nucleotide sequence ID" value="NZ_BAAACJ010000004.1"/>
</dbReference>
<evidence type="ECO:0000313" key="4">
    <source>
        <dbReference type="Proteomes" id="UP001224418"/>
    </source>
</evidence>
<gene>
    <name evidence="3" type="ORF">QOZ93_002338</name>
</gene>
<dbReference type="PANTHER" id="PTHR36984:SF3">
    <property type="entry name" value="CRISPR-ASSOCIATED ENDORIBONUCLEASE CAS6"/>
    <property type="match status" value="1"/>
</dbReference>
<reference evidence="3 4" key="1">
    <citation type="submission" date="2023-07" db="EMBL/GenBank/DDBJ databases">
        <title>Genomic Encyclopedia of Type Strains, Phase IV (KMG-IV): sequencing the most valuable type-strain genomes for metagenomic binning, comparative biology and taxonomic classification.</title>
        <authorList>
            <person name="Goeker M."/>
        </authorList>
    </citation>
    <scope>NUCLEOTIDE SEQUENCE [LARGE SCALE GENOMIC DNA]</scope>
    <source>
        <strain evidence="3 4">DSM 1400</strain>
    </source>
</reference>
<keyword evidence="3" id="KW-0378">Hydrolase</keyword>
<evidence type="ECO:0000256" key="1">
    <source>
        <dbReference type="ARBA" id="ARBA00023118"/>
    </source>
</evidence>
<organism evidence="3 4">
    <name type="scientific">Hathewaya limosa</name>
    <name type="common">Clostridium limosum</name>
    <dbReference type="NCBI Taxonomy" id="1536"/>
    <lineage>
        <taxon>Bacteria</taxon>
        <taxon>Bacillati</taxon>
        <taxon>Bacillota</taxon>
        <taxon>Clostridia</taxon>
        <taxon>Eubacteriales</taxon>
        <taxon>Clostridiaceae</taxon>
        <taxon>Hathewaya</taxon>
    </lineage>
</organism>
<evidence type="ECO:0000313" key="3">
    <source>
        <dbReference type="EMBL" id="MDQ0480590.1"/>
    </source>
</evidence>
<dbReference type="Proteomes" id="UP001224418">
    <property type="component" value="Unassembled WGS sequence"/>
</dbReference>
<accession>A0ABU0JU11</accession>
<dbReference type="Gene3D" id="3.30.70.1890">
    <property type="match status" value="1"/>
</dbReference>
<dbReference type="InterPro" id="IPR045747">
    <property type="entry name" value="CRISPR-assoc_prot_Cas6_N_sf"/>
</dbReference>
<feature type="domain" description="CRISPR associated protein Cas6 C-terminal" evidence="2">
    <location>
        <begin position="117"/>
        <end position="241"/>
    </location>
</feature>
<dbReference type="PANTHER" id="PTHR36984">
    <property type="entry name" value="CRISPR-ASSOCIATED ENDORIBONUCLEASE CAS6 1"/>
    <property type="match status" value="1"/>
</dbReference>
<dbReference type="Pfam" id="PF01881">
    <property type="entry name" value="Cas_Cas6_C"/>
    <property type="match status" value="1"/>
</dbReference>
<proteinExistence type="predicted"/>
<dbReference type="EC" id="3.1.-.-" evidence="3"/>
<evidence type="ECO:0000259" key="2">
    <source>
        <dbReference type="Pfam" id="PF01881"/>
    </source>
</evidence>
<keyword evidence="1" id="KW-0051">Antiviral defense</keyword>
<keyword evidence="4" id="KW-1185">Reference proteome</keyword>
<sequence length="244" mass="28885">MRLSCIYRTKQIPEAYQMMFVSLIKECLNKTDKEYYEKVYKYNNEKNNKKPKNFCFSVYMKGFEKEGSIFKIQDKVILNISSPDYEFILKVYNGLLSLKEFKYKDFSINKVKINLIKEKNINKNRVVFNTLSPMYIKDKNNNPVSIEDENYEKELNYITNESLKGYRGTGLKESLKFKPIKMKKKVVKENIRGFREKTNKIYCYVNSYSGIFELCGDVSDLQDIYMLGIGFKRGQGFGMLEFIE</sequence>